<dbReference type="Proteomes" id="UP000235145">
    <property type="component" value="Unassembled WGS sequence"/>
</dbReference>
<dbReference type="AlphaFoldDB" id="A0A9R1VDI3"/>
<dbReference type="PANTHER" id="PTHR45749:SF34">
    <property type="entry name" value="ZINC FINGER MYM-TYPE PROTEIN 1-LIKE"/>
    <property type="match status" value="1"/>
</dbReference>
<dbReference type="SMART" id="SM00597">
    <property type="entry name" value="ZnF_TTF"/>
    <property type="match status" value="1"/>
</dbReference>
<dbReference type="InterPro" id="IPR006580">
    <property type="entry name" value="Znf_TTF"/>
</dbReference>
<comment type="caution">
    <text evidence="2">The sequence shown here is derived from an EMBL/GenBank/DDBJ whole genome shotgun (WGS) entry which is preliminary data.</text>
</comment>
<protein>
    <recommendedName>
        <fullName evidence="1">TTF-type domain-containing protein</fullName>
    </recommendedName>
</protein>
<dbReference type="Pfam" id="PF14291">
    <property type="entry name" value="DUF4371"/>
    <property type="match status" value="1"/>
</dbReference>
<gene>
    <name evidence="2" type="ORF">LSAT_V11C500265030</name>
</gene>
<name>A0A9R1VDI3_LACSA</name>
<evidence type="ECO:0000313" key="3">
    <source>
        <dbReference type="Proteomes" id="UP000235145"/>
    </source>
</evidence>
<proteinExistence type="predicted"/>
<sequence>MACYHVNQRDEIRRAYLLNRSWFYDNKYWLEYIIKETAAFCLCYYLFKSNIPNQGGLDHFVNCGFKESGLDYHKAGTPYNIFVQKCKNLMNQRQSITSAFEKQTTLKEKQYRTHLNASNDCVRFLLHQ</sequence>
<dbReference type="InterPro" id="IPR025398">
    <property type="entry name" value="DUF4371"/>
</dbReference>
<organism evidence="2 3">
    <name type="scientific">Lactuca sativa</name>
    <name type="common">Garden lettuce</name>
    <dbReference type="NCBI Taxonomy" id="4236"/>
    <lineage>
        <taxon>Eukaryota</taxon>
        <taxon>Viridiplantae</taxon>
        <taxon>Streptophyta</taxon>
        <taxon>Embryophyta</taxon>
        <taxon>Tracheophyta</taxon>
        <taxon>Spermatophyta</taxon>
        <taxon>Magnoliopsida</taxon>
        <taxon>eudicotyledons</taxon>
        <taxon>Gunneridae</taxon>
        <taxon>Pentapetalae</taxon>
        <taxon>asterids</taxon>
        <taxon>campanulids</taxon>
        <taxon>Asterales</taxon>
        <taxon>Asteraceae</taxon>
        <taxon>Cichorioideae</taxon>
        <taxon>Cichorieae</taxon>
        <taxon>Lactucinae</taxon>
        <taxon>Lactuca</taxon>
    </lineage>
</organism>
<feature type="domain" description="TTF-type" evidence="1">
    <location>
        <begin position="11"/>
        <end position="102"/>
    </location>
</feature>
<dbReference type="EMBL" id="NBSK02000005">
    <property type="protein sequence ID" value="KAJ0204376.1"/>
    <property type="molecule type" value="Genomic_DNA"/>
</dbReference>
<evidence type="ECO:0000259" key="1">
    <source>
        <dbReference type="SMART" id="SM00597"/>
    </source>
</evidence>
<evidence type="ECO:0000313" key="2">
    <source>
        <dbReference type="EMBL" id="KAJ0204376.1"/>
    </source>
</evidence>
<accession>A0A9R1VDI3</accession>
<reference evidence="2 3" key="1">
    <citation type="journal article" date="2017" name="Nat. Commun.">
        <title>Genome assembly with in vitro proximity ligation data and whole-genome triplication in lettuce.</title>
        <authorList>
            <person name="Reyes-Chin-Wo S."/>
            <person name="Wang Z."/>
            <person name="Yang X."/>
            <person name="Kozik A."/>
            <person name="Arikit S."/>
            <person name="Song C."/>
            <person name="Xia L."/>
            <person name="Froenicke L."/>
            <person name="Lavelle D.O."/>
            <person name="Truco M.J."/>
            <person name="Xia R."/>
            <person name="Zhu S."/>
            <person name="Xu C."/>
            <person name="Xu H."/>
            <person name="Xu X."/>
            <person name="Cox K."/>
            <person name="Korf I."/>
            <person name="Meyers B.C."/>
            <person name="Michelmore R.W."/>
        </authorList>
    </citation>
    <scope>NUCLEOTIDE SEQUENCE [LARGE SCALE GENOMIC DNA]</scope>
    <source>
        <strain evidence="3">cv. Salinas</strain>
        <tissue evidence="2">Seedlings</tissue>
    </source>
</reference>
<dbReference type="PANTHER" id="PTHR45749">
    <property type="match status" value="1"/>
</dbReference>
<keyword evidence="3" id="KW-1185">Reference proteome</keyword>